<protein>
    <submittedName>
        <fullName evidence="5">Spore germination protein</fullName>
    </submittedName>
</protein>
<dbReference type="InterPro" id="IPR004995">
    <property type="entry name" value="Spore_Ger"/>
</dbReference>
<keyword evidence="4" id="KW-0812">Transmembrane</keyword>
<evidence type="ECO:0000313" key="5">
    <source>
        <dbReference type="EMBL" id="QMV40731.1"/>
    </source>
</evidence>
<evidence type="ECO:0000256" key="1">
    <source>
        <dbReference type="ARBA" id="ARBA00005278"/>
    </source>
</evidence>
<feature type="transmembrane region" description="Helical" evidence="4">
    <location>
        <begin position="432"/>
        <end position="460"/>
    </location>
</feature>
<comment type="similarity">
    <text evidence="1">Belongs to the GerABKA family.</text>
</comment>
<reference evidence="5 6" key="1">
    <citation type="submission" date="2019-07" db="EMBL/GenBank/DDBJ databases">
        <authorList>
            <person name="Kim J.K."/>
            <person name="Cheong H.-M."/>
            <person name="Choi Y."/>
            <person name="Hwang K.J."/>
            <person name="Lee S."/>
            <person name="Choi C."/>
        </authorList>
    </citation>
    <scope>NUCLEOTIDE SEQUENCE [LARGE SCALE GENOMIC DNA]</scope>
    <source>
        <strain evidence="5 6">KS 22</strain>
    </source>
</reference>
<dbReference type="PANTHER" id="PTHR22550:SF16">
    <property type="entry name" value="SPORE GERMINATION PROTEIN"/>
    <property type="match status" value="1"/>
</dbReference>
<dbReference type="AlphaFoldDB" id="A0A7G5BUU7"/>
<dbReference type="EMBL" id="CP041969">
    <property type="protein sequence ID" value="QMV40731.1"/>
    <property type="molecule type" value="Genomic_DNA"/>
</dbReference>
<gene>
    <name evidence="5" type="ORF">FPL14_05585</name>
</gene>
<feature type="transmembrane region" description="Helical" evidence="4">
    <location>
        <begin position="401"/>
        <end position="420"/>
    </location>
</feature>
<name>A0A7G5BUU7_9BACL</name>
<proteinExistence type="inferred from homology"/>
<feature type="region of interest" description="Disordered" evidence="3">
    <location>
        <begin position="497"/>
        <end position="518"/>
    </location>
</feature>
<evidence type="ECO:0000256" key="3">
    <source>
        <dbReference type="SAM" id="MobiDB-lite"/>
    </source>
</evidence>
<keyword evidence="6" id="KW-1185">Reference proteome</keyword>
<organism evidence="5 6">
    <name type="scientific">Cohnella cholangitidis</name>
    <dbReference type="NCBI Taxonomy" id="2598458"/>
    <lineage>
        <taxon>Bacteria</taxon>
        <taxon>Bacillati</taxon>
        <taxon>Bacillota</taxon>
        <taxon>Bacilli</taxon>
        <taxon>Bacillales</taxon>
        <taxon>Paenibacillaceae</taxon>
        <taxon>Cohnella</taxon>
    </lineage>
</organism>
<dbReference type="InterPro" id="IPR050768">
    <property type="entry name" value="UPF0353/GerABKA_families"/>
</dbReference>
<dbReference type="GO" id="GO:0009847">
    <property type="term" value="P:spore germination"/>
    <property type="evidence" value="ECO:0007669"/>
    <property type="project" value="InterPro"/>
</dbReference>
<dbReference type="GO" id="GO:0016020">
    <property type="term" value="C:membrane"/>
    <property type="evidence" value="ECO:0007669"/>
    <property type="project" value="InterPro"/>
</dbReference>
<evidence type="ECO:0000256" key="2">
    <source>
        <dbReference type="ARBA" id="ARBA00023136"/>
    </source>
</evidence>
<dbReference type="Proteomes" id="UP000515679">
    <property type="component" value="Chromosome"/>
</dbReference>
<feature type="compositionally biased region" description="Basic and acidic residues" evidence="3">
    <location>
        <begin position="507"/>
        <end position="518"/>
    </location>
</feature>
<keyword evidence="4" id="KW-1133">Transmembrane helix</keyword>
<accession>A0A7G5BUU7</accession>
<dbReference type="Pfam" id="PF03323">
    <property type="entry name" value="GerA"/>
    <property type="match status" value="1"/>
</dbReference>
<keyword evidence="2 4" id="KW-0472">Membrane</keyword>
<dbReference type="KEGG" id="cchl:FPL14_05585"/>
<dbReference type="PANTHER" id="PTHR22550">
    <property type="entry name" value="SPORE GERMINATION PROTEIN"/>
    <property type="match status" value="1"/>
</dbReference>
<evidence type="ECO:0000256" key="4">
    <source>
        <dbReference type="SAM" id="Phobius"/>
    </source>
</evidence>
<evidence type="ECO:0000313" key="6">
    <source>
        <dbReference type="Proteomes" id="UP000515679"/>
    </source>
</evidence>
<feature type="transmembrane region" description="Helical" evidence="4">
    <location>
        <begin position="310"/>
        <end position="331"/>
    </location>
</feature>
<dbReference type="RefSeq" id="WP_182302088.1">
    <property type="nucleotide sequence ID" value="NZ_CP041969.1"/>
</dbReference>
<dbReference type="PIRSF" id="PIRSF005690">
    <property type="entry name" value="GerBA"/>
    <property type="match status" value="1"/>
</dbReference>
<sequence>MFHFLSWLLRKRRRRNVHGSPQANFLNSTEGKSLHSELSVNLDFIRRLFDLTPDLVIRRLTIRASDEKAALVFIAGLTDKTTLNNDIIRPLTSEAPSGNGDVAFPNVSQVSISVHWDELESAILQGNTVLLIDGRPVATLLDTKGWPQRAIEDPQIETSLKGAHQGFTESGGQNISMIRRYIPNRELKIKEMTIGSRGKCMVWLMYLGDVANPRLVSDLETRLRSIEIDSIINTGELVEFIEDNPYSPFPQFILTERPDSTVSQILQGRIAIVVDRSPSVLIAPATFVSFFQSIDDYSTRWLIASFIRMLRFLAFVIALMLPALYIAFISFNYEVIPIQLLFSIAESRTRVPFPPLLEAMLMEITLEMMREAGIRLPAPVGQTVGIVGGIIIGQTAVQAGIVSNIMVIVVASTAIASFIIPNYDMGTAIRLLRFPMMIIAFMFGIIGIVAGMMILIVHLISLESLGTPYGSPLSPFRWTDMKDTFVRFPAWKMIKRPKSAEPVQSRRAVDNRKKGDKK</sequence>